<evidence type="ECO:0000256" key="11">
    <source>
        <dbReference type="RuleBase" id="RU362031"/>
    </source>
</evidence>
<dbReference type="SMART" id="SM00228">
    <property type="entry name" value="PDZ"/>
    <property type="match status" value="1"/>
</dbReference>
<feature type="transmembrane region" description="Helical" evidence="11">
    <location>
        <begin position="379"/>
        <end position="411"/>
    </location>
</feature>
<dbReference type="CDD" id="cd06163">
    <property type="entry name" value="S2P-M50_PDZ_RseP-like"/>
    <property type="match status" value="1"/>
</dbReference>
<keyword evidence="6 11" id="KW-0378">Hydrolase</keyword>
<evidence type="ECO:0000313" key="13">
    <source>
        <dbReference type="EMBL" id="MBW4708771.1"/>
    </source>
</evidence>
<evidence type="ECO:0000313" key="14">
    <source>
        <dbReference type="Proteomes" id="UP001138661"/>
    </source>
</evidence>
<keyword evidence="8 11" id="KW-1133">Transmembrane helix</keyword>
<organism evidence="13 14">
    <name type="scientific">Roseobacter insulae</name>
    <dbReference type="NCBI Taxonomy" id="2859783"/>
    <lineage>
        <taxon>Bacteria</taxon>
        <taxon>Pseudomonadati</taxon>
        <taxon>Pseudomonadota</taxon>
        <taxon>Alphaproteobacteria</taxon>
        <taxon>Rhodobacterales</taxon>
        <taxon>Roseobacteraceae</taxon>
        <taxon>Roseobacter</taxon>
    </lineage>
</organism>
<proteinExistence type="inferred from homology"/>
<dbReference type="Pfam" id="PF17820">
    <property type="entry name" value="PDZ_6"/>
    <property type="match status" value="1"/>
</dbReference>
<evidence type="ECO:0000256" key="5">
    <source>
        <dbReference type="ARBA" id="ARBA00022692"/>
    </source>
</evidence>
<dbReference type="PANTHER" id="PTHR42837">
    <property type="entry name" value="REGULATOR OF SIGMA-E PROTEASE RSEP"/>
    <property type="match status" value="1"/>
</dbReference>
<dbReference type="PROSITE" id="PS50106">
    <property type="entry name" value="PDZ"/>
    <property type="match status" value="1"/>
</dbReference>
<dbReference type="InterPro" id="IPR001478">
    <property type="entry name" value="PDZ"/>
</dbReference>
<dbReference type="GO" id="GO:0006508">
    <property type="term" value="P:proteolysis"/>
    <property type="evidence" value="ECO:0007669"/>
    <property type="project" value="UniProtKB-KW"/>
</dbReference>
<evidence type="ECO:0000256" key="9">
    <source>
        <dbReference type="ARBA" id="ARBA00023049"/>
    </source>
</evidence>
<comment type="caution">
    <text evidence="13">The sequence shown here is derived from an EMBL/GenBank/DDBJ whole genome shotgun (WGS) entry which is preliminary data.</text>
</comment>
<evidence type="ECO:0000256" key="4">
    <source>
        <dbReference type="ARBA" id="ARBA00022670"/>
    </source>
</evidence>
<keyword evidence="10 11" id="KW-0472">Membrane</keyword>
<dbReference type="InterPro" id="IPR041489">
    <property type="entry name" value="PDZ_6"/>
</dbReference>
<gene>
    <name evidence="13" type="primary">rseP</name>
    <name evidence="13" type="ORF">KX928_13360</name>
</gene>
<evidence type="ECO:0000259" key="12">
    <source>
        <dbReference type="PROSITE" id="PS50106"/>
    </source>
</evidence>
<feature type="transmembrane region" description="Helical" evidence="11">
    <location>
        <begin position="12"/>
        <end position="31"/>
    </location>
</feature>
<evidence type="ECO:0000256" key="3">
    <source>
        <dbReference type="ARBA" id="ARBA00007931"/>
    </source>
</evidence>
<accession>A0A9X1FW21</accession>
<dbReference type="EC" id="3.4.24.-" evidence="11"/>
<name>A0A9X1FW21_9RHOB</name>
<dbReference type="RefSeq" id="WP_219503285.1">
    <property type="nucleotide sequence ID" value="NZ_JAHXDN010000003.1"/>
</dbReference>
<keyword evidence="14" id="KW-1185">Reference proteome</keyword>
<keyword evidence="9 11" id="KW-0482">Metalloprotease</keyword>
<comment type="cofactor">
    <cofactor evidence="1 11">
        <name>Zn(2+)</name>
        <dbReference type="ChEBI" id="CHEBI:29105"/>
    </cofactor>
</comment>
<evidence type="ECO:0000256" key="8">
    <source>
        <dbReference type="ARBA" id="ARBA00022989"/>
    </source>
</evidence>
<dbReference type="Proteomes" id="UP001138661">
    <property type="component" value="Unassembled WGS sequence"/>
</dbReference>
<protein>
    <recommendedName>
        <fullName evidence="11">Zinc metalloprotease</fullName>
        <ecNumber evidence="11">3.4.24.-</ecNumber>
    </recommendedName>
</protein>
<dbReference type="CDD" id="cd23081">
    <property type="entry name" value="cpPDZ_EcRseP-like"/>
    <property type="match status" value="1"/>
</dbReference>
<dbReference type="NCBIfam" id="TIGR00054">
    <property type="entry name" value="RIP metalloprotease RseP"/>
    <property type="match status" value="1"/>
</dbReference>
<dbReference type="GO" id="GO:0046872">
    <property type="term" value="F:metal ion binding"/>
    <property type="evidence" value="ECO:0007669"/>
    <property type="project" value="UniProtKB-KW"/>
</dbReference>
<evidence type="ECO:0000256" key="7">
    <source>
        <dbReference type="ARBA" id="ARBA00022833"/>
    </source>
</evidence>
<dbReference type="PANTHER" id="PTHR42837:SF2">
    <property type="entry name" value="MEMBRANE METALLOPROTEASE ARASP2, CHLOROPLASTIC-RELATED"/>
    <property type="match status" value="1"/>
</dbReference>
<dbReference type="InterPro" id="IPR008915">
    <property type="entry name" value="Peptidase_M50"/>
</dbReference>
<dbReference type="AlphaFoldDB" id="A0A9X1FW21"/>
<sequence length="450" mass="46939">MDILALIPQFGGLIWTIAAFVLALSVIVAIHEYGHYIVGRWSGIQADVFSLGFGPVLWSRMDKRGTRWQVAALPFGGYVKFAGDANAASGKDDEAMAEAEADPARLRATMHGAPLWARTATVAAGPIFNFVLSIIVFAIMLMSSGVSRDPLTVGELRPLPVADRGLQVGDELLGIAGGEMPSTEDAVAYSAFIDALPQEPVLDYTVRREGDERVVPGVYLLPPLVSAVSPQSAAMGAGLEVGDVIVAVDGAPIFAFDQLKAAVEGGNGASLALTVWRGGDELDVTLTPKRVDEPQPEGGFATQWRIGIAGGLAFEPATETPGFGEAVMGGVRQTGRIIEGSLSGLGHMITGAISTCNLSGPIGIAQTSGAMASQGAQSFIWFIAVLSTAVGLLNLFPVPALDGGHLVFYAYEAVSGKPPSDKALRVLMTIGLAMVLTLMVFALGNDLFCP</sequence>
<keyword evidence="5 11" id="KW-0812">Transmembrane</keyword>
<evidence type="ECO:0000256" key="6">
    <source>
        <dbReference type="ARBA" id="ARBA00022801"/>
    </source>
</evidence>
<keyword evidence="4" id="KW-0645">Protease</keyword>
<evidence type="ECO:0000256" key="1">
    <source>
        <dbReference type="ARBA" id="ARBA00001947"/>
    </source>
</evidence>
<dbReference type="Pfam" id="PF02163">
    <property type="entry name" value="Peptidase_M50"/>
    <property type="match status" value="1"/>
</dbReference>
<feature type="transmembrane region" description="Helical" evidence="11">
    <location>
        <begin position="37"/>
        <end position="58"/>
    </location>
</feature>
<dbReference type="GO" id="GO:0016020">
    <property type="term" value="C:membrane"/>
    <property type="evidence" value="ECO:0007669"/>
    <property type="project" value="UniProtKB-SubCell"/>
</dbReference>
<feature type="transmembrane region" description="Helical" evidence="11">
    <location>
        <begin position="115"/>
        <end position="142"/>
    </location>
</feature>
<feature type="transmembrane region" description="Helical" evidence="11">
    <location>
        <begin position="423"/>
        <end position="444"/>
    </location>
</feature>
<reference evidence="13" key="1">
    <citation type="submission" date="2021-07" db="EMBL/GenBank/DDBJ databases">
        <title>Roseobacter insulae sp. nov., isolated from a tidal flat.</title>
        <authorList>
            <person name="Park S."/>
            <person name="Yoon J.-H."/>
        </authorList>
    </citation>
    <scope>NUCLEOTIDE SEQUENCE</scope>
    <source>
        <strain evidence="13">YSTF-M11</strain>
    </source>
</reference>
<evidence type="ECO:0000256" key="10">
    <source>
        <dbReference type="ARBA" id="ARBA00023136"/>
    </source>
</evidence>
<evidence type="ECO:0000256" key="2">
    <source>
        <dbReference type="ARBA" id="ARBA00004141"/>
    </source>
</evidence>
<keyword evidence="7 11" id="KW-0862">Zinc</keyword>
<keyword evidence="11" id="KW-0479">Metal-binding</keyword>
<feature type="domain" description="PDZ" evidence="12">
    <location>
        <begin position="203"/>
        <end position="253"/>
    </location>
</feature>
<dbReference type="EMBL" id="JAHXDN010000003">
    <property type="protein sequence ID" value="MBW4708771.1"/>
    <property type="molecule type" value="Genomic_DNA"/>
</dbReference>
<dbReference type="InterPro" id="IPR004387">
    <property type="entry name" value="Pept_M50_Zn"/>
</dbReference>
<comment type="subcellular location">
    <subcellularLocation>
        <location evidence="2">Membrane</location>
        <topology evidence="2">Multi-pass membrane protein</topology>
    </subcellularLocation>
</comment>
<dbReference type="GO" id="GO:0004222">
    <property type="term" value="F:metalloendopeptidase activity"/>
    <property type="evidence" value="ECO:0007669"/>
    <property type="project" value="InterPro"/>
</dbReference>
<comment type="similarity">
    <text evidence="3 11">Belongs to the peptidase M50B family.</text>
</comment>